<evidence type="ECO:0000313" key="3">
    <source>
        <dbReference type="Proteomes" id="UP001279734"/>
    </source>
</evidence>
<keyword evidence="3" id="KW-1185">Reference proteome</keyword>
<feature type="compositionally biased region" description="Low complexity" evidence="1">
    <location>
        <begin position="290"/>
        <end position="301"/>
    </location>
</feature>
<dbReference type="Proteomes" id="UP001279734">
    <property type="component" value="Unassembled WGS sequence"/>
</dbReference>
<dbReference type="Pfam" id="PF07816">
    <property type="entry name" value="DUF1645"/>
    <property type="match status" value="1"/>
</dbReference>
<feature type="compositionally biased region" description="Basic residues" evidence="1">
    <location>
        <begin position="155"/>
        <end position="172"/>
    </location>
</feature>
<feature type="region of interest" description="Disordered" evidence="1">
    <location>
        <begin position="110"/>
        <end position="244"/>
    </location>
</feature>
<evidence type="ECO:0000256" key="1">
    <source>
        <dbReference type="SAM" id="MobiDB-lite"/>
    </source>
</evidence>
<feature type="compositionally biased region" description="Basic and acidic residues" evidence="1">
    <location>
        <begin position="173"/>
        <end position="185"/>
    </location>
</feature>
<sequence>MELQMELPSLATDFDFNSGRSSPRLSSTPSTPRGFENQFYVSAPTSPARAAEFYGDFEDLPTINTYPTGGADCSASSFRGEESTRPCKLPGGAAEADDFEFAIDGEKSSSLSAEDLFDGGRIRSLMPPSSLQDGEAAPCDNPLSPPFSPRSSKSQGKKRFWSSFLPKKRKDKTQRTEQMRGRERVSGLSASTSGRRGARSLSPVRVSKYPWEEEQLPQKIRQSESNSKTSSSSFTTISMPSSSKGCRRWRLKDFLLFRSASEGRASDKDPFKEYPAFYRKPEDAKNSINRPTDSPSSTVPTSRRRRLPVSAHETHYTLNKAASEDLKKKTFLPYKQGILGRLAINPTVHALANGFGSLTHG</sequence>
<dbReference type="InterPro" id="IPR012442">
    <property type="entry name" value="DUF1645_plant"/>
</dbReference>
<dbReference type="EMBL" id="BSYO01000004">
    <property type="protein sequence ID" value="GMH04055.1"/>
    <property type="molecule type" value="Genomic_DNA"/>
</dbReference>
<feature type="region of interest" description="Disordered" evidence="1">
    <location>
        <begin position="265"/>
        <end position="307"/>
    </location>
</feature>
<comment type="caution">
    <text evidence="2">The sequence shown here is derived from an EMBL/GenBank/DDBJ whole genome shotgun (WGS) entry which is preliminary data.</text>
</comment>
<feature type="compositionally biased region" description="Low complexity" evidence="1">
    <location>
        <begin position="223"/>
        <end position="243"/>
    </location>
</feature>
<dbReference type="PANTHER" id="PTHR33095">
    <property type="entry name" value="OS07G0619500 PROTEIN"/>
    <property type="match status" value="1"/>
</dbReference>
<feature type="region of interest" description="Disordered" evidence="1">
    <location>
        <begin position="1"/>
        <end position="37"/>
    </location>
</feature>
<organism evidence="2 3">
    <name type="scientific">Nepenthes gracilis</name>
    <name type="common">Slender pitcher plant</name>
    <dbReference type="NCBI Taxonomy" id="150966"/>
    <lineage>
        <taxon>Eukaryota</taxon>
        <taxon>Viridiplantae</taxon>
        <taxon>Streptophyta</taxon>
        <taxon>Embryophyta</taxon>
        <taxon>Tracheophyta</taxon>
        <taxon>Spermatophyta</taxon>
        <taxon>Magnoliopsida</taxon>
        <taxon>eudicotyledons</taxon>
        <taxon>Gunneridae</taxon>
        <taxon>Pentapetalae</taxon>
        <taxon>Caryophyllales</taxon>
        <taxon>Nepenthaceae</taxon>
        <taxon>Nepenthes</taxon>
    </lineage>
</organism>
<gene>
    <name evidence="2" type="ORF">Nepgr_005894</name>
</gene>
<dbReference type="PANTHER" id="PTHR33095:SF14">
    <property type="entry name" value="AR781"/>
    <property type="match status" value="1"/>
</dbReference>
<evidence type="ECO:0000313" key="2">
    <source>
        <dbReference type="EMBL" id="GMH04055.1"/>
    </source>
</evidence>
<name>A0AAD3S4C6_NEPGR</name>
<protein>
    <submittedName>
        <fullName evidence="2">Uncharacterized protein</fullName>
    </submittedName>
</protein>
<reference evidence="2" key="1">
    <citation type="submission" date="2023-05" db="EMBL/GenBank/DDBJ databases">
        <title>Nepenthes gracilis genome sequencing.</title>
        <authorList>
            <person name="Fukushima K."/>
        </authorList>
    </citation>
    <scope>NUCLEOTIDE SEQUENCE</scope>
    <source>
        <strain evidence="2">SING2019-196</strain>
    </source>
</reference>
<feature type="compositionally biased region" description="Low complexity" evidence="1">
    <location>
        <begin position="186"/>
        <end position="202"/>
    </location>
</feature>
<accession>A0AAD3S4C6</accession>
<dbReference type="AlphaFoldDB" id="A0AAD3S4C6"/>
<feature type="compositionally biased region" description="Low complexity" evidence="1">
    <location>
        <begin position="18"/>
        <end position="34"/>
    </location>
</feature>
<feature type="region of interest" description="Disordered" evidence="1">
    <location>
        <begin position="74"/>
        <end position="93"/>
    </location>
</feature>
<proteinExistence type="predicted"/>